<gene>
    <name evidence="2" type="ORF">E3N88_34248</name>
</gene>
<dbReference type="OrthoDB" id="1028946at2759"/>
<protein>
    <recommendedName>
        <fullName evidence="4">Reverse transcriptase zinc-binding domain-containing protein</fullName>
    </recommendedName>
</protein>
<dbReference type="AlphaFoldDB" id="A0A5N6LXS4"/>
<feature type="region of interest" description="Disordered" evidence="1">
    <location>
        <begin position="637"/>
        <end position="730"/>
    </location>
</feature>
<dbReference type="EMBL" id="SZYD01000017">
    <property type="protein sequence ID" value="KAD3066368.1"/>
    <property type="molecule type" value="Genomic_DNA"/>
</dbReference>
<organism evidence="2 3">
    <name type="scientific">Mikania micrantha</name>
    <name type="common">bitter vine</name>
    <dbReference type="NCBI Taxonomy" id="192012"/>
    <lineage>
        <taxon>Eukaryota</taxon>
        <taxon>Viridiplantae</taxon>
        <taxon>Streptophyta</taxon>
        <taxon>Embryophyta</taxon>
        <taxon>Tracheophyta</taxon>
        <taxon>Spermatophyta</taxon>
        <taxon>Magnoliopsida</taxon>
        <taxon>eudicotyledons</taxon>
        <taxon>Gunneridae</taxon>
        <taxon>Pentapetalae</taxon>
        <taxon>asterids</taxon>
        <taxon>campanulids</taxon>
        <taxon>Asterales</taxon>
        <taxon>Asteraceae</taxon>
        <taxon>Asteroideae</taxon>
        <taxon>Heliantheae alliance</taxon>
        <taxon>Eupatorieae</taxon>
        <taxon>Mikania</taxon>
    </lineage>
</organism>
<reference evidence="2 3" key="1">
    <citation type="submission" date="2019-05" db="EMBL/GenBank/DDBJ databases">
        <title>Mikania micrantha, genome provides insights into the molecular mechanism of rapid growth.</title>
        <authorList>
            <person name="Liu B."/>
        </authorList>
    </citation>
    <scope>NUCLEOTIDE SEQUENCE [LARGE SCALE GENOMIC DNA]</scope>
    <source>
        <strain evidence="2">NLD-2019</strain>
        <tissue evidence="2">Leaf</tissue>
    </source>
</reference>
<keyword evidence="3" id="KW-1185">Reference proteome</keyword>
<feature type="compositionally biased region" description="Basic and acidic residues" evidence="1">
    <location>
        <begin position="706"/>
        <end position="716"/>
    </location>
</feature>
<sequence length="900" mass="101856">MWRTNEGKLVTFNVGMAWRDIQPRGTEFPWTNLVWFTQNIPRHAFNLWTTSTISSLSVIPRPKFGPMSVARQNGPTFRGTWSGNLEEYCRAANNNSVWSIINRLVLAAAVYFVWQERNLREQGNQIRSVDVLSSLILDTVKYRLLGLRLKDSRALIQVRSIWDIRGLDYLDKFDKGSMFNDKTNGYWITQVSRTWYKDLTWAGSNQHTFCVIWLWYTWRLMGQGDWSYLQGPFLYSLWVLLQVPLDRGINGLTTLIRGTRGRLTQVWLPTGSFWCRRYLNGGLDNDVHLRIRLRQHLRLGWVVGLPTHGGWRSLLMLYINGKDGIKGGLGLLLMLFTKGRKCTRTACSDRIWVILRSKAIKFGILMGNYWVCMTRWLGELQGGFLMAVTRSLGMTLVHQLVLLSRRSAWIKGWAGIVSIWLGKVMSSDAGIGLGRTQEYKGLEHRGNDNIGLGVLVLSHHYFQIWTNRICVMGSGLPRKMGCEKGVILAGHDWGPCFRRTYWLELLACHGFNRGVSLNLNGFRSNHSKTHGLSDCFVWIADGRNILGQNKAGLAHHTGLAQLDAWNSIGAVLGKLWYWIFVGLGYDTVGYSPGYDHGFTWNPMVQGFITYGLFYWITYSFLGLMQWVPHYYSSFHPEDASNTSKDNTKKPHEDRPTVGLGDFLPVNNGKKNKVQSNPGGANSRTKMPMEQNQDRAKRNGGGGKGTQDSDKTGKDVDNVIILGGPSTSVPECTMSKEVEMDLGRIPPASVLDPVSRAAPATNNLSEYKKSRISGYINHTKAVLTMIANSWDTDEWNFFTDQCLHMGYATEYLIVENESFMEDNLLDVNGTPHLPENKKQAISKALNSNAKAVKAKNMASWSVGEWVFFKEQVDRLGIDMTYAVEDVEDEDNGMAAFMAGQF</sequence>
<evidence type="ECO:0000313" key="2">
    <source>
        <dbReference type="EMBL" id="KAD3066368.1"/>
    </source>
</evidence>
<evidence type="ECO:0000256" key="1">
    <source>
        <dbReference type="SAM" id="MobiDB-lite"/>
    </source>
</evidence>
<feature type="compositionally biased region" description="Polar residues" evidence="1">
    <location>
        <begin position="673"/>
        <end position="684"/>
    </location>
</feature>
<name>A0A5N6LXS4_9ASTR</name>
<dbReference type="Proteomes" id="UP000326396">
    <property type="component" value="Linkage Group LG7"/>
</dbReference>
<accession>A0A5N6LXS4</accession>
<feature type="compositionally biased region" description="Basic and acidic residues" evidence="1">
    <location>
        <begin position="645"/>
        <end position="655"/>
    </location>
</feature>
<comment type="caution">
    <text evidence="2">The sequence shown here is derived from an EMBL/GenBank/DDBJ whole genome shotgun (WGS) entry which is preliminary data.</text>
</comment>
<evidence type="ECO:0000313" key="3">
    <source>
        <dbReference type="Proteomes" id="UP000326396"/>
    </source>
</evidence>
<proteinExistence type="predicted"/>
<evidence type="ECO:0008006" key="4">
    <source>
        <dbReference type="Google" id="ProtNLM"/>
    </source>
</evidence>